<comment type="similarity">
    <text evidence="2">Belongs to the UPF0702 family.</text>
</comment>
<evidence type="ECO:0000259" key="8">
    <source>
        <dbReference type="Pfam" id="PF04239"/>
    </source>
</evidence>
<keyword evidence="5 7" id="KW-1133">Transmembrane helix</keyword>
<evidence type="ECO:0000313" key="11">
    <source>
        <dbReference type="Proteomes" id="UP000016638"/>
    </source>
</evidence>
<dbReference type="Pfam" id="PF20730">
    <property type="entry name" value="YetF_N"/>
    <property type="match status" value="1"/>
</dbReference>
<feature type="domain" description="YetF-like N-terminal transmembrane" evidence="9">
    <location>
        <begin position="4"/>
        <end position="78"/>
    </location>
</feature>
<accession>U2TW75</accession>
<dbReference type="EMBL" id="AWEZ01000007">
    <property type="protein sequence ID" value="ERL10575.1"/>
    <property type="molecule type" value="Genomic_DNA"/>
</dbReference>
<dbReference type="PANTHER" id="PTHR34582">
    <property type="entry name" value="UPF0702 TRANSMEMBRANE PROTEIN YCAP"/>
    <property type="match status" value="1"/>
</dbReference>
<evidence type="ECO:0000256" key="6">
    <source>
        <dbReference type="ARBA" id="ARBA00023136"/>
    </source>
</evidence>
<dbReference type="eggNOG" id="COG2323">
    <property type="taxonomic scope" value="Bacteria"/>
</dbReference>
<dbReference type="Pfam" id="PF04239">
    <property type="entry name" value="DUF421"/>
    <property type="match status" value="1"/>
</dbReference>
<evidence type="ECO:0000256" key="1">
    <source>
        <dbReference type="ARBA" id="ARBA00004651"/>
    </source>
</evidence>
<dbReference type="AlphaFoldDB" id="U2TW75"/>
<keyword evidence="3" id="KW-1003">Cell membrane</keyword>
<organism evidence="10 11">
    <name type="scientific">Olsenella profusa F0195</name>
    <dbReference type="NCBI Taxonomy" id="1125712"/>
    <lineage>
        <taxon>Bacteria</taxon>
        <taxon>Bacillati</taxon>
        <taxon>Actinomycetota</taxon>
        <taxon>Coriobacteriia</taxon>
        <taxon>Coriobacteriales</taxon>
        <taxon>Atopobiaceae</taxon>
        <taxon>Olsenella</taxon>
    </lineage>
</organism>
<feature type="domain" description="YetF C-terminal" evidence="8">
    <location>
        <begin position="83"/>
        <end position="201"/>
    </location>
</feature>
<name>U2TW75_9ACTN</name>
<sequence length="225" mass="24876">MSFYVLTAVKFALGMLVMILQINILGKYEFSLNTPLNQIQNYVLGGIIGGVIYNQSITVLQFLIILLTWSLVVIVVKVLAESSKVFRKVIASRPELIVSAGQLDVSRCAKVGLTAEQLSRRLREEDIAGIRDVEAAIMETNGKLTVRTHDTQSRGSLLPLITDGRLVEDGLRLAGRDGTWIDRQLKEQGYSSAKQVFLGEFVDGELEVVPFPHNPPRAASKRAPR</sequence>
<reference evidence="10 11" key="1">
    <citation type="submission" date="2013-08" db="EMBL/GenBank/DDBJ databases">
        <authorList>
            <person name="Durkin A.S."/>
            <person name="Haft D.R."/>
            <person name="McCorrison J."/>
            <person name="Torralba M."/>
            <person name="Gillis M."/>
            <person name="Haft D.H."/>
            <person name="Methe B."/>
            <person name="Sutton G."/>
            <person name="Nelson K.E."/>
        </authorList>
    </citation>
    <scope>NUCLEOTIDE SEQUENCE [LARGE SCALE GENOMIC DNA]</scope>
    <source>
        <strain evidence="10 11">F0195</strain>
    </source>
</reference>
<evidence type="ECO:0000256" key="5">
    <source>
        <dbReference type="ARBA" id="ARBA00022989"/>
    </source>
</evidence>
<evidence type="ECO:0000256" key="4">
    <source>
        <dbReference type="ARBA" id="ARBA00022692"/>
    </source>
</evidence>
<dbReference type="InterPro" id="IPR023090">
    <property type="entry name" value="UPF0702_alpha/beta_dom_sf"/>
</dbReference>
<dbReference type="OrthoDB" id="9778331at2"/>
<gene>
    <name evidence="10" type="ORF">HMPREF1316_2415</name>
</gene>
<dbReference type="PATRIC" id="fig|1125712.3.peg.218"/>
<proteinExistence type="inferred from homology"/>
<evidence type="ECO:0000256" key="3">
    <source>
        <dbReference type="ARBA" id="ARBA00022475"/>
    </source>
</evidence>
<dbReference type="RefSeq" id="WP_021725054.1">
    <property type="nucleotide sequence ID" value="NZ_AWEZ01000007.1"/>
</dbReference>
<evidence type="ECO:0000256" key="7">
    <source>
        <dbReference type="SAM" id="Phobius"/>
    </source>
</evidence>
<dbReference type="STRING" id="1125712.HMPREF1316_2415"/>
<keyword evidence="4 7" id="KW-0812">Transmembrane</keyword>
<evidence type="ECO:0000259" key="9">
    <source>
        <dbReference type="Pfam" id="PF20730"/>
    </source>
</evidence>
<dbReference type="Gene3D" id="3.30.240.20">
    <property type="entry name" value="bsu07140 like domains"/>
    <property type="match status" value="2"/>
</dbReference>
<feature type="transmembrane region" description="Helical" evidence="7">
    <location>
        <begin position="6"/>
        <end position="24"/>
    </location>
</feature>
<dbReference type="PANTHER" id="PTHR34582:SF6">
    <property type="entry name" value="UPF0702 TRANSMEMBRANE PROTEIN YCAP"/>
    <property type="match status" value="1"/>
</dbReference>
<comment type="subcellular location">
    <subcellularLocation>
        <location evidence="1">Cell membrane</location>
        <topology evidence="1">Multi-pass membrane protein</topology>
    </subcellularLocation>
</comment>
<comment type="caution">
    <text evidence="10">The sequence shown here is derived from an EMBL/GenBank/DDBJ whole genome shotgun (WGS) entry which is preliminary data.</text>
</comment>
<protein>
    <submittedName>
        <fullName evidence="10">PF04239 family protein</fullName>
    </submittedName>
</protein>
<dbReference type="InterPro" id="IPR048454">
    <property type="entry name" value="YetF_N"/>
</dbReference>
<keyword evidence="6 7" id="KW-0472">Membrane</keyword>
<dbReference type="Proteomes" id="UP000016638">
    <property type="component" value="Unassembled WGS sequence"/>
</dbReference>
<evidence type="ECO:0000256" key="2">
    <source>
        <dbReference type="ARBA" id="ARBA00006448"/>
    </source>
</evidence>
<dbReference type="InterPro" id="IPR007353">
    <property type="entry name" value="DUF421"/>
</dbReference>
<evidence type="ECO:0000313" key="10">
    <source>
        <dbReference type="EMBL" id="ERL10575.1"/>
    </source>
</evidence>
<keyword evidence="11" id="KW-1185">Reference proteome</keyword>
<feature type="transmembrane region" description="Helical" evidence="7">
    <location>
        <begin position="59"/>
        <end position="80"/>
    </location>
</feature>
<dbReference type="GO" id="GO:0005886">
    <property type="term" value="C:plasma membrane"/>
    <property type="evidence" value="ECO:0007669"/>
    <property type="project" value="UniProtKB-SubCell"/>
</dbReference>